<dbReference type="PANTHER" id="PTHR43689:SF8">
    <property type="entry name" value="ALPHA_BETA-HYDROLASES SUPERFAMILY PROTEIN"/>
    <property type="match status" value="1"/>
</dbReference>
<dbReference type="EMBL" id="CP036455">
    <property type="protein sequence ID" value="QBI55715.1"/>
    <property type="molecule type" value="Genomic_DNA"/>
</dbReference>
<dbReference type="GO" id="GO:0003824">
    <property type="term" value="F:catalytic activity"/>
    <property type="evidence" value="ECO:0007669"/>
    <property type="project" value="UniProtKB-ARBA"/>
</dbReference>
<feature type="domain" description="AB hydrolase-1" evidence="2">
    <location>
        <begin position="63"/>
        <end position="321"/>
    </location>
</feature>
<dbReference type="InterPro" id="IPR000073">
    <property type="entry name" value="AB_hydrolase_1"/>
</dbReference>
<name>A0A4P6Q4Y5_9ACTN</name>
<evidence type="ECO:0000256" key="1">
    <source>
        <dbReference type="SAM" id="MobiDB-lite"/>
    </source>
</evidence>
<protein>
    <submittedName>
        <fullName evidence="3">Short chain dehydrogenase</fullName>
    </submittedName>
</protein>
<feature type="region of interest" description="Disordered" evidence="1">
    <location>
        <begin position="1"/>
        <end position="26"/>
    </location>
</feature>
<dbReference type="SUPFAM" id="SSF53474">
    <property type="entry name" value="alpha/beta-Hydrolases"/>
    <property type="match status" value="1"/>
</dbReference>
<keyword evidence="4" id="KW-1185">Reference proteome</keyword>
<dbReference type="AlphaFoldDB" id="A0A4P6Q4Y5"/>
<dbReference type="Pfam" id="PF12697">
    <property type="entry name" value="Abhydrolase_6"/>
    <property type="match status" value="1"/>
</dbReference>
<evidence type="ECO:0000313" key="4">
    <source>
        <dbReference type="Proteomes" id="UP000292235"/>
    </source>
</evidence>
<accession>A0A4P6Q4Y5</accession>
<proteinExistence type="predicted"/>
<sequence>MVGRVRNRGYPPGHSRPHDTRTRGAAVTPLRHAADRARIVRTPDGAELRTHIRGPERAPVAAVLAHGWMQASDTWRLQAARLASAGDDAVRTVRWDGRGHGGSTPGTRPIANAALGDDLLRVLQDCAPEGPVVLAGHSMGGRAIMALAAAHPELFGERVAGVLLVATAAGRLETTGPGHTVGARMAGGARLAAMRSLRRVPAAVDRLRALLPPRSAAYRAAVRRVAFGAAADPVRVRECAELIHGTPTEVAAGFYETLAAEDLSGGLAALREVPVRILAGGRDRLIGRGGTRALARALPHARLRVLPGRGHMLPLEAPEAVGDELAEMCRAAARRPGGD</sequence>
<dbReference type="KEGG" id="strr:EKD16_19760"/>
<dbReference type="InterPro" id="IPR029058">
    <property type="entry name" value="AB_hydrolase_fold"/>
</dbReference>
<evidence type="ECO:0000259" key="2">
    <source>
        <dbReference type="Pfam" id="PF12697"/>
    </source>
</evidence>
<dbReference type="Proteomes" id="UP000292235">
    <property type="component" value="Chromosome"/>
</dbReference>
<dbReference type="PANTHER" id="PTHR43689">
    <property type="entry name" value="HYDROLASE"/>
    <property type="match status" value="1"/>
</dbReference>
<reference evidence="3 4" key="1">
    <citation type="submission" date="2019-02" db="EMBL/GenBank/DDBJ databases">
        <authorList>
            <person name="Khodamoradi S."/>
            <person name="Hahnke R.L."/>
            <person name="Kaempfer P."/>
            <person name="Schumann P."/>
            <person name="Rohde M."/>
            <person name="Steinert M."/>
            <person name="Luzhetskyy A."/>
            <person name="Wink J."/>
            <person name="Ruckert C."/>
        </authorList>
    </citation>
    <scope>NUCLEOTIDE SEQUENCE [LARGE SCALE GENOMIC DNA]</scope>
    <source>
        <strain evidence="3 4">M2</strain>
    </source>
</reference>
<dbReference type="Gene3D" id="3.40.50.1820">
    <property type="entry name" value="alpha/beta hydrolase"/>
    <property type="match status" value="1"/>
</dbReference>
<gene>
    <name evidence="3" type="ORF">EKD16_19760</name>
</gene>
<organism evidence="3 4">
    <name type="scientific">Streptomonospora litoralis</name>
    <dbReference type="NCBI Taxonomy" id="2498135"/>
    <lineage>
        <taxon>Bacteria</taxon>
        <taxon>Bacillati</taxon>
        <taxon>Actinomycetota</taxon>
        <taxon>Actinomycetes</taxon>
        <taxon>Streptosporangiales</taxon>
        <taxon>Nocardiopsidaceae</taxon>
        <taxon>Streptomonospora</taxon>
    </lineage>
</organism>
<evidence type="ECO:0000313" key="3">
    <source>
        <dbReference type="EMBL" id="QBI55715.1"/>
    </source>
</evidence>